<protein>
    <submittedName>
        <fullName evidence="2">DUF3710 domain-containing protein</fullName>
    </submittedName>
</protein>
<reference evidence="2 3" key="1">
    <citation type="submission" date="2022-05" db="EMBL/GenBank/DDBJ databases">
        <title>Corynebacterium sp. B5-R-101 sp. nov., isolated from human feces.</title>
        <authorList>
            <person name="Shamsuzzaman M."/>
            <person name="Dahal R.H."/>
        </authorList>
    </citation>
    <scope>NUCLEOTIDE SEQUENCE [LARGE SCALE GENOMIC DNA]</scope>
    <source>
        <strain evidence="2 3">B5-R-101</strain>
    </source>
</reference>
<name>A0ABT0TCF6_9CORY</name>
<dbReference type="InterPro" id="IPR022183">
    <property type="entry name" value="DUF3710"/>
</dbReference>
<accession>A0ABT0TCF6</accession>
<evidence type="ECO:0000313" key="2">
    <source>
        <dbReference type="EMBL" id="MCL8494660.1"/>
    </source>
</evidence>
<sequence length="318" mass="33789">MAMWPFGKKKKDAGKDESQDKNTTVRTDAADKEVKEATAEPASAESLATEAGESSTAEGPVQASAGLVREDQDDVEGVAGVKAVAHDAINGEMGPYDGDNVDIAEFNFEDFSVGLLDLGSMRIPLPKGSQVQVEMGPDGPRMLHILTPHGRMTPVAFAAPRTPGQWAESAKDIVKGLEADGFTAHPEDGPWGSEIVGTSDKGGIRIIGVEGPRWMYRLTLAAPAGKEEELAQLGREVVARTFIYRGEQPILAGSSLPVMLPQQLAEQVQQALQERQQQAAQPSSAQNSAPADNAAGAESGAEAEAREQLRNLDDHENK</sequence>
<gene>
    <name evidence="2" type="ORF">M5J06_11065</name>
</gene>
<keyword evidence="3" id="KW-1185">Reference proteome</keyword>
<dbReference type="Proteomes" id="UP001203579">
    <property type="component" value="Unassembled WGS sequence"/>
</dbReference>
<feature type="region of interest" description="Disordered" evidence="1">
    <location>
        <begin position="269"/>
        <end position="318"/>
    </location>
</feature>
<dbReference type="RefSeq" id="WP_070683432.1">
    <property type="nucleotide sequence ID" value="NZ_JAMFTR010000011.1"/>
</dbReference>
<organism evidence="2 3">
    <name type="scientific">Corynebacterium intestinale</name>
    <dbReference type="NCBI Taxonomy" id="2943492"/>
    <lineage>
        <taxon>Bacteria</taxon>
        <taxon>Bacillati</taxon>
        <taxon>Actinomycetota</taxon>
        <taxon>Actinomycetes</taxon>
        <taxon>Mycobacteriales</taxon>
        <taxon>Corynebacteriaceae</taxon>
        <taxon>Corynebacterium</taxon>
    </lineage>
</organism>
<dbReference type="EMBL" id="JAMKFF010000011">
    <property type="protein sequence ID" value="MCL8494660.1"/>
    <property type="molecule type" value="Genomic_DNA"/>
</dbReference>
<dbReference type="Pfam" id="PF12502">
    <property type="entry name" value="DUF3710"/>
    <property type="match status" value="1"/>
</dbReference>
<feature type="compositionally biased region" description="Low complexity" evidence="1">
    <location>
        <begin position="269"/>
        <end position="302"/>
    </location>
</feature>
<comment type="caution">
    <text evidence="2">The sequence shown here is derived from an EMBL/GenBank/DDBJ whole genome shotgun (WGS) entry which is preliminary data.</text>
</comment>
<feature type="compositionally biased region" description="Basic and acidic residues" evidence="1">
    <location>
        <begin position="303"/>
        <end position="318"/>
    </location>
</feature>
<evidence type="ECO:0000256" key="1">
    <source>
        <dbReference type="SAM" id="MobiDB-lite"/>
    </source>
</evidence>
<feature type="compositionally biased region" description="Basic and acidic residues" evidence="1">
    <location>
        <begin position="28"/>
        <end position="38"/>
    </location>
</feature>
<evidence type="ECO:0000313" key="3">
    <source>
        <dbReference type="Proteomes" id="UP001203579"/>
    </source>
</evidence>
<proteinExistence type="predicted"/>
<feature type="region of interest" description="Disordered" evidence="1">
    <location>
        <begin position="1"/>
        <end position="66"/>
    </location>
</feature>